<name>A0A195CB03_9HYME</name>
<dbReference type="Proteomes" id="UP000078542">
    <property type="component" value="Unassembled WGS sequence"/>
</dbReference>
<accession>A0A195CB03</accession>
<gene>
    <name evidence="1" type="ORF">ALC62_11333</name>
</gene>
<sequence length="265" mass="31523">MENEELIHLRDLKEQLLEEVVYLKDKLKDQEENGCEKSTNFNTRLFPDDEDHKLSESMSTKYKAKLCNITAKVMGITFKDIDRKWLHDNVYIYIAKNLNNDFEIKNLKYEFSNNVHKYNCDSLEISPWIEEIINKKNFSLLMSGISDYEKNCILRSKILHSSEIQKYVSIEQHTLEYGGISGYLHPPVDTEKIYIKFQWTIKFCEQTWQFKHFFFIQSTDIGMEFSEKNRFLLKKLCKYNLTKNNLMELWKKLCIAIDAYAGKNA</sequence>
<evidence type="ECO:0000313" key="1">
    <source>
        <dbReference type="EMBL" id="KYM97987.1"/>
    </source>
</evidence>
<dbReference type="AlphaFoldDB" id="A0A195CB03"/>
<organism evidence="1 2">
    <name type="scientific">Cyphomyrmex costatus</name>
    <dbReference type="NCBI Taxonomy" id="456900"/>
    <lineage>
        <taxon>Eukaryota</taxon>
        <taxon>Metazoa</taxon>
        <taxon>Ecdysozoa</taxon>
        <taxon>Arthropoda</taxon>
        <taxon>Hexapoda</taxon>
        <taxon>Insecta</taxon>
        <taxon>Pterygota</taxon>
        <taxon>Neoptera</taxon>
        <taxon>Endopterygota</taxon>
        <taxon>Hymenoptera</taxon>
        <taxon>Apocrita</taxon>
        <taxon>Aculeata</taxon>
        <taxon>Formicoidea</taxon>
        <taxon>Formicidae</taxon>
        <taxon>Myrmicinae</taxon>
        <taxon>Cyphomyrmex</taxon>
    </lineage>
</organism>
<reference evidence="1 2" key="1">
    <citation type="submission" date="2016-03" db="EMBL/GenBank/DDBJ databases">
        <title>Cyphomyrmex costatus WGS genome.</title>
        <authorList>
            <person name="Nygaard S."/>
            <person name="Hu H."/>
            <person name="Boomsma J."/>
            <person name="Zhang G."/>
        </authorList>
    </citation>
    <scope>NUCLEOTIDE SEQUENCE [LARGE SCALE GENOMIC DNA]</scope>
    <source>
        <strain evidence="1">MS0001</strain>
        <tissue evidence="1">Whole body</tissue>
    </source>
</reference>
<keyword evidence="2" id="KW-1185">Reference proteome</keyword>
<dbReference type="EMBL" id="KQ978023">
    <property type="protein sequence ID" value="KYM97987.1"/>
    <property type="molecule type" value="Genomic_DNA"/>
</dbReference>
<proteinExistence type="predicted"/>
<protein>
    <submittedName>
        <fullName evidence="1">Uncharacterized protein</fullName>
    </submittedName>
</protein>
<evidence type="ECO:0000313" key="2">
    <source>
        <dbReference type="Proteomes" id="UP000078542"/>
    </source>
</evidence>